<name>A0A562Q5T2_9FLAO</name>
<dbReference type="SUPFAM" id="SSF53448">
    <property type="entry name" value="Nucleotide-diphospho-sugar transferases"/>
    <property type="match status" value="1"/>
</dbReference>
<dbReference type="AlphaFoldDB" id="A0A562Q5T2"/>
<dbReference type="InterPro" id="IPR018641">
    <property type="entry name" value="Trfase_1_rSAM/seldom-assoc"/>
</dbReference>
<dbReference type="Proteomes" id="UP000254518">
    <property type="component" value="Unassembled WGS sequence"/>
</dbReference>
<dbReference type="RefSeq" id="WP_114753013.1">
    <property type="nucleotide sequence ID" value="NZ_QQBA01000001.1"/>
</dbReference>
<dbReference type="EMBL" id="VLKX01000001">
    <property type="protein sequence ID" value="TWI52084.1"/>
    <property type="molecule type" value="Genomic_DNA"/>
</dbReference>
<evidence type="ECO:0000313" key="1">
    <source>
        <dbReference type="EMBL" id="RDI58297.1"/>
    </source>
</evidence>
<proteinExistence type="predicted"/>
<protein>
    <recommendedName>
        <fullName evidence="5">Glycosyltransferase</fullName>
    </recommendedName>
</protein>
<gene>
    <name evidence="1" type="ORF">DFR66_101225</name>
    <name evidence="2" type="ORF">IQ02_00223</name>
</gene>
<comment type="caution">
    <text evidence="2">The sequence shown here is derived from an EMBL/GenBank/DDBJ whole genome shotgun (WGS) entry which is preliminary data.</text>
</comment>
<dbReference type="PANTHER" id="PTHR36529:SF1">
    <property type="entry name" value="GLYCOSYLTRANSFERASE"/>
    <property type="match status" value="1"/>
</dbReference>
<dbReference type="Gene3D" id="3.90.550.10">
    <property type="entry name" value="Spore Coat Polysaccharide Biosynthesis Protein SpsA, Chain A"/>
    <property type="match status" value="1"/>
</dbReference>
<evidence type="ECO:0008006" key="5">
    <source>
        <dbReference type="Google" id="ProtNLM"/>
    </source>
</evidence>
<keyword evidence="3" id="KW-1185">Reference proteome</keyword>
<dbReference type="PANTHER" id="PTHR36529">
    <property type="entry name" value="SLL1095 PROTEIN"/>
    <property type="match status" value="1"/>
</dbReference>
<dbReference type="Pfam" id="PF09837">
    <property type="entry name" value="DUF2064"/>
    <property type="match status" value="1"/>
</dbReference>
<dbReference type="OrthoDB" id="9798250at2"/>
<dbReference type="InterPro" id="IPR029044">
    <property type="entry name" value="Nucleotide-diphossugar_trans"/>
</dbReference>
<evidence type="ECO:0000313" key="2">
    <source>
        <dbReference type="EMBL" id="TWI52084.1"/>
    </source>
</evidence>
<dbReference type="EMBL" id="QQBA01000001">
    <property type="protein sequence ID" value="RDI58297.1"/>
    <property type="molecule type" value="Genomic_DNA"/>
</dbReference>
<accession>A0A562Q5T2</accession>
<dbReference type="Proteomes" id="UP000321392">
    <property type="component" value="Unassembled WGS sequence"/>
</dbReference>
<reference evidence="1 3" key="2">
    <citation type="submission" date="2018-07" db="EMBL/GenBank/DDBJ databases">
        <title>Genomic Encyclopedia of Type Strains, Phase IV (KMG-IV): sequencing the most valuable type-strain genomes for metagenomic binning, comparative biology and taxonomic classification.</title>
        <authorList>
            <person name="Goeker M."/>
        </authorList>
    </citation>
    <scope>NUCLEOTIDE SEQUENCE [LARGE SCALE GENOMIC DNA]</scope>
    <source>
        <strain evidence="1 3">DSM 19728</strain>
    </source>
</reference>
<dbReference type="NCBIfam" id="TIGR04282">
    <property type="entry name" value="glyco_like_cofC"/>
    <property type="match status" value="1"/>
</dbReference>
<reference evidence="2 4" key="1">
    <citation type="journal article" date="2015" name="Stand. Genomic Sci.">
        <title>Genomic Encyclopedia of Bacterial and Archaeal Type Strains, Phase III: the genomes of soil and plant-associated and newly described type strains.</title>
        <authorList>
            <person name="Whitman W.B."/>
            <person name="Woyke T."/>
            <person name="Klenk H.P."/>
            <person name="Zhou Y."/>
            <person name="Lilburn T.G."/>
            <person name="Beck B.J."/>
            <person name="De Vos P."/>
            <person name="Vandamme P."/>
            <person name="Eisen J.A."/>
            <person name="Garrity G."/>
            <person name="Hugenholtz P."/>
            <person name="Kyrpides N.C."/>
        </authorList>
    </citation>
    <scope>NUCLEOTIDE SEQUENCE [LARGE SCALE GENOMIC DNA]</scope>
    <source>
        <strain evidence="2 4">CGMCC 1.5380</strain>
    </source>
</reference>
<sequence>MQQKNAIILFTKNPELGKVKTRLAKTIGNEKALEIYNKLLHHTQVIVSPVTADKFLFYSDAIVQKDQWPETEFHKKAQQGSDLGERMNTAFQEVFSLGYTSVCIIGSDCFELTSTIIEDAFTQLETYDTVIGPTFDGGYYLLGMKKLHEFVFLNKTWSTESVYSDTISDVLENNLTYFDLPKLTDIDEEKDLPLIWK</sequence>
<organism evidence="2 4">
    <name type="scientific">Flavobacterium glaciei</name>
    <dbReference type="NCBI Taxonomy" id="386300"/>
    <lineage>
        <taxon>Bacteria</taxon>
        <taxon>Pseudomonadati</taxon>
        <taxon>Bacteroidota</taxon>
        <taxon>Flavobacteriia</taxon>
        <taxon>Flavobacteriales</taxon>
        <taxon>Flavobacteriaceae</taxon>
        <taxon>Flavobacterium</taxon>
    </lineage>
</organism>
<evidence type="ECO:0000313" key="4">
    <source>
        <dbReference type="Proteomes" id="UP000321392"/>
    </source>
</evidence>
<reference evidence="2" key="3">
    <citation type="submission" date="2019-07" db="EMBL/GenBank/DDBJ databases">
        <authorList>
            <person name="Whitman W."/>
            <person name="Huntemann M."/>
            <person name="Clum A."/>
            <person name="Pillay M."/>
            <person name="Palaniappan K."/>
            <person name="Varghese N."/>
            <person name="Mikhailova N."/>
            <person name="Stamatis D."/>
            <person name="Reddy T."/>
            <person name="Daum C."/>
            <person name="Shapiro N."/>
            <person name="Ivanova N."/>
            <person name="Kyrpides N."/>
            <person name="Woyke T."/>
        </authorList>
    </citation>
    <scope>NUCLEOTIDE SEQUENCE</scope>
    <source>
        <strain evidence="2">CGMCC 1.5380</strain>
    </source>
</reference>
<evidence type="ECO:0000313" key="3">
    <source>
        <dbReference type="Proteomes" id="UP000254518"/>
    </source>
</evidence>